<reference evidence="2" key="1">
    <citation type="submission" date="2020-06" db="EMBL/GenBank/DDBJ databases">
        <title>Draft genomic sequecing of Geomonas sp. Red745.</title>
        <authorList>
            <person name="Itoh H."/>
            <person name="Xu Z.X."/>
            <person name="Ushijima N."/>
            <person name="Masuda Y."/>
            <person name="Shiratori Y."/>
            <person name="Senoo K."/>
        </authorList>
    </citation>
    <scope>NUCLEOTIDE SEQUENCE [LARGE SCALE GENOMIC DNA]</scope>
    <source>
        <strain evidence="2">Red745</strain>
    </source>
</reference>
<dbReference type="Proteomes" id="UP000587586">
    <property type="component" value="Unassembled WGS sequence"/>
</dbReference>
<organism evidence="1 2">
    <name type="scientific">Geomonas limicola</name>
    <dbReference type="NCBI Taxonomy" id="2740186"/>
    <lineage>
        <taxon>Bacteria</taxon>
        <taxon>Pseudomonadati</taxon>
        <taxon>Thermodesulfobacteriota</taxon>
        <taxon>Desulfuromonadia</taxon>
        <taxon>Geobacterales</taxon>
        <taxon>Geobacteraceae</taxon>
        <taxon>Geomonas</taxon>
    </lineage>
</organism>
<keyword evidence="2" id="KW-1185">Reference proteome</keyword>
<sequence length="123" mass="13620">MRYINTDRILAAQLTTPAENPLLGDDTRLVDAWFDGTGVHKQLFKKVTKLEQETLARDLEKKGFIRAGNLLFNPRAVLFAEMEHEIVGGVVTIGYQGNGNPVELKIDSMAFKALCSQLTAAQD</sequence>
<name>A0A6V8N836_9BACT</name>
<gene>
    <name evidence="1" type="ORF">GMLC_16830</name>
</gene>
<dbReference type="RefSeq" id="WP_183360632.1">
    <property type="nucleotide sequence ID" value="NZ_BLXZ01000003.1"/>
</dbReference>
<evidence type="ECO:0000313" key="1">
    <source>
        <dbReference type="EMBL" id="GFO68104.1"/>
    </source>
</evidence>
<protein>
    <submittedName>
        <fullName evidence="1">Uncharacterized protein</fullName>
    </submittedName>
</protein>
<dbReference type="AlphaFoldDB" id="A0A6V8N836"/>
<evidence type="ECO:0000313" key="2">
    <source>
        <dbReference type="Proteomes" id="UP000587586"/>
    </source>
</evidence>
<dbReference type="EMBL" id="BLXZ01000003">
    <property type="protein sequence ID" value="GFO68104.1"/>
    <property type="molecule type" value="Genomic_DNA"/>
</dbReference>
<comment type="caution">
    <text evidence="1">The sequence shown here is derived from an EMBL/GenBank/DDBJ whole genome shotgun (WGS) entry which is preliminary data.</text>
</comment>
<accession>A0A6V8N836</accession>
<proteinExistence type="predicted"/>